<reference evidence="1 2" key="1">
    <citation type="submission" date="2014-12" db="EMBL/GenBank/DDBJ databases">
        <title>16Stimator: statistical estimation of ribosomal gene copy numbers from draft genome assemblies.</title>
        <authorList>
            <person name="Perisin M.A."/>
            <person name="Vetter M."/>
            <person name="Gilbert J.A."/>
            <person name="Bergelson J."/>
        </authorList>
    </citation>
    <scope>NUCLEOTIDE SEQUENCE [LARGE SCALE GENOMIC DNA]</scope>
    <source>
        <strain evidence="1 2">MEDvA23</strain>
    </source>
</reference>
<evidence type="ECO:0000313" key="1">
    <source>
        <dbReference type="EMBL" id="KIQ36854.1"/>
    </source>
</evidence>
<accession>A0A0D0N185</accession>
<sequence length="84" mass="9309">MADAPFFHDASGTVRFSVTVEGQDVNASIGREVLRYHYRTAENADPLDTYGMHIEEFDAAVRRRLAAGSTAPIMLRENDLRAPA</sequence>
<gene>
    <name evidence="1" type="ORF">RT97_01580</name>
</gene>
<evidence type="ECO:0000313" key="2">
    <source>
        <dbReference type="Proteomes" id="UP000032067"/>
    </source>
</evidence>
<evidence type="ECO:0008006" key="3">
    <source>
        <dbReference type="Google" id="ProtNLM"/>
    </source>
</evidence>
<dbReference type="OrthoDB" id="9153594at2"/>
<protein>
    <recommendedName>
        <fullName evidence="3">DUF1488 family protein</fullName>
    </recommendedName>
</protein>
<organism evidence="1 2">
    <name type="scientific">Variovorax paradoxus</name>
    <dbReference type="NCBI Taxonomy" id="34073"/>
    <lineage>
        <taxon>Bacteria</taxon>
        <taxon>Pseudomonadati</taxon>
        <taxon>Pseudomonadota</taxon>
        <taxon>Betaproteobacteria</taxon>
        <taxon>Burkholderiales</taxon>
        <taxon>Comamonadaceae</taxon>
        <taxon>Variovorax</taxon>
    </lineage>
</organism>
<dbReference type="RefSeq" id="WP_042577022.1">
    <property type="nucleotide sequence ID" value="NZ_JXQQ01000005.1"/>
</dbReference>
<dbReference type="EMBL" id="JXQQ01000005">
    <property type="protein sequence ID" value="KIQ36854.1"/>
    <property type="molecule type" value="Genomic_DNA"/>
</dbReference>
<proteinExistence type="predicted"/>
<name>A0A0D0N185_VARPD</name>
<dbReference type="Proteomes" id="UP000032067">
    <property type="component" value="Unassembled WGS sequence"/>
</dbReference>
<comment type="caution">
    <text evidence="1">The sequence shown here is derived from an EMBL/GenBank/DDBJ whole genome shotgun (WGS) entry which is preliminary data.</text>
</comment>
<dbReference type="AlphaFoldDB" id="A0A0D0N185"/>